<accession>A0ABN9SQF5</accession>
<dbReference type="PANTHER" id="PTHR35609:SF1">
    <property type="entry name" value="MACRO DOMAIN-CONTAINING PROTEIN"/>
    <property type="match status" value="1"/>
</dbReference>
<protein>
    <submittedName>
        <fullName evidence="2">Uncharacterized protein</fullName>
    </submittedName>
</protein>
<feature type="region of interest" description="Disordered" evidence="1">
    <location>
        <begin position="440"/>
        <end position="521"/>
    </location>
</feature>
<feature type="compositionally biased region" description="Low complexity" evidence="1">
    <location>
        <begin position="590"/>
        <end position="603"/>
    </location>
</feature>
<feature type="compositionally biased region" description="Low complexity" evidence="1">
    <location>
        <begin position="440"/>
        <end position="456"/>
    </location>
</feature>
<feature type="compositionally biased region" description="Low complexity" evidence="1">
    <location>
        <begin position="503"/>
        <end position="517"/>
    </location>
</feature>
<reference evidence="2" key="1">
    <citation type="submission" date="2023-10" db="EMBL/GenBank/DDBJ databases">
        <authorList>
            <person name="Chen Y."/>
            <person name="Shah S."/>
            <person name="Dougan E. K."/>
            <person name="Thang M."/>
            <person name="Chan C."/>
        </authorList>
    </citation>
    <scope>NUCLEOTIDE SEQUENCE [LARGE SCALE GENOMIC DNA]</scope>
</reference>
<dbReference type="EMBL" id="CAUYUJ010012525">
    <property type="protein sequence ID" value="CAK0834131.1"/>
    <property type="molecule type" value="Genomic_DNA"/>
</dbReference>
<name>A0ABN9SQF5_9DINO</name>
<dbReference type="Proteomes" id="UP001189429">
    <property type="component" value="Unassembled WGS sequence"/>
</dbReference>
<feature type="region of interest" description="Disordered" evidence="1">
    <location>
        <begin position="540"/>
        <end position="603"/>
    </location>
</feature>
<feature type="compositionally biased region" description="Basic and acidic residues" evidence="1">
    <location>
        <begin position="555"/>
        <end position="566"/>
    </location>
</feature>
<comment type="caution">
    <text evidence="2">The sequence shown here is derived from an EMBL/GenBank/DDBJ whole genome shotgun (WGS) entry which is preliminary data.</text>
</comment>
<keyword evidence="3" id="KW-1185">Reference proteome</keyword>
<feature type="compositionally biased region" description="Basic and acidic residues" evidence="1">
    <location>
        <begin position="480"/>
        <end position="502"/>
    </location>
</feature>
<sequence length="743" mass="78149">MYERYKDEILFVGISSFEDFPLPPPNPYSGKFPKDKYVGPRALRAGRGQRRMALGSRPPVAMRPAPPRTDWFRELLGFREVDEATVKANLRLEGSTLHSKANGKSFEVGVFSTPSLEELREQGRRALAEAGAAALAAASLAGAPAVRHAFGDAAELHAQGENRRALFQVASQFNCLEFVGPSCTPEMGVTGYASDRTQGPCCAIACGAGTVYRNYLAPVRDPSGGPPREGQRADSQIECLRDLTGELAGGEAAPPAGYFRVRGGYTLAEDRGLRSLNDKLGKLSEVELDRLRSKLRVGVQQDLQVTSTSWGSRQLRDPEQLVTQAFCSACSVAYSRNGTALWEPFARLVLEASYEATLWAAVASALAHNGLLGSRRVFLTAVGGGVFGNSMEWVAAAIDRAVEKVCLSNRIALDIFLVSYASPADRWFEALVRRHGADRASAVASAHPPVPHGGRAPADRRGPEAAAAVAPAARPGAAEARGEGARGRPHSDGDAADRRGHEAAAAAASAARPGAAEEGARVRCGVRREDIARLFAPRGARAAGDGGGAGASSREALERLGKRPSGDDVEVVAVSKRPRALDDRQEGVSAAEVAPRTTAPAAAASAPAAGSALGPTSRRVVWLSVNPTGGIDLYPGNVALKLEAAVEKATLDAKTIKVSLSGLGAFPDGAIIEVGASGRPLVQLTRGGARDVRRLELATDSQDARVLVAKSAGAAGAWKISDEAVPGVTEERRVVLPPVWRVF</sequence>
<evidence type="ECO:0000256" key="1">
    <source>
        <dbReference type="SAM" id="MobiDB-lite"/>
    </source>
</evidence>
<feature type="compositionally biased region" description="Low complexity" evidence="1">
    <location>
        <begin position="464"/>
        <end position="479"/>
    </location>
</feature>
<proteinExistence type="predicted"/>
<evidence type="ECO:0000313" key="2">
    <source>
        <dbReference type="EMBL" id="CAK0834131.1"/>
    </source>
</evidence>
<dbReference type="PANTHER" id="PTHR35609">
    <property type="entry name" value="MACRO DOMAIN-CONTAINING PROTEIN"/>
    <property type="match status" value="1"/>
</dbReference>
<evidence type="ECO:0000313" key="3">
    <source>
        <dbReference type="Proteomes" id="UP001189429"/>
    </source>
</evidence>
<gene>
    <name evidence="2" type="ORF">PCOR1329_LOCUS31616</name>
</gene>
<organism evidence="2 3">
    <name type="scientific">Prorocentrum cordatum</name>
    <dbReference type="NCBI Taxonomy" id="2364126"/>
    <lineage>
        <taxon>Eukaryota</taxon>
        <taxon>Sar</taxon>
        <taxon>Alveolata</taxon>
        <taxon>Dinophyceae</taxon>
        <taxon>Prorocentrales</taxon>
        <taxon>Prorocentraceae</taxon>
        <taxon>Prorocentrum</taxon>
    </lineage>
</organism>